<dbReference type="Proteomes" id="UP000280197">
    <property type="component" value="Chromosome"/>
</dbReference>
<gene>
    <name evidence="6" type="ORF">EJC51_39925</name>
</gene>
<dbReference type="RefSeq" id="WP_126275539.1">
    <property type="nucleotide sequence ID" value="NZ_CP034463.1"/>
</dbReference>
<dbReference type="GO" id="GO:0005737">
    <property type="term" value="C:cytoplasm"/>
    <property type="evidence" value="ECO:0007669"/>
    <property type="project" value="TreeGrafter"/>
</dbReference>
<dbReference type="InterPro" id="IPR036291">
    <property type="entry name" value="NAD(P)-bd_dom_sf"/>
</dbReference>
<dbReference type="GO" id="GO:0070403">
    <property type="term" value="F:NAD+ binding"/>
    <property type="evidence" value="ECO:0007669"/>
    <property type="project" value="InterPro"/>
</dbReference>
<name>A0A3S9IBI5_9ACTN</name>
<protein>
    <submittedName>
        <fullName evidence="6">NAD-dependent epimerase/dehydratase family protein</fullName>
    </submittedName>
</protein>
<dbReference type="KEGG" id="saqu:EJC51_39925"/>
<reference evidence="6 7" key="1">
    <citation type="submission" date="2018-12" db="EMBL/GenBank/DDBJ databases">
        <authorList>
            <person name="Li K."/>
        </authorList>
    </citation>
    <scope>NUCLEOTIDE SEQUENCE [LARGE SCALE GENOMIC DNA]</scope>
    <source>
        <strain evidence="7">CR22</strain>
    </source>
</reference>
<keyword evidence="3" id="KW-0520">NAD</keyword>
<keyword evidence="7" id="KW-1185">Reference proteome</keyword>
<evidence type="ECO:0000256" key="2">
    <source>
        <dbReference type="ARBA" id="ARBA00022793"/>
    </source>
</evidence>
<feature type="domain" description="NAD-dependent epimerase/dehydratase" evidence="5">
    <location>
        <begin position="3"/>
        <end position="242"/>
    </location>
</feature>
<dbReference type="PANTHER" id="PTHR43078:SF6">
    <property type="entry name" value="UDP-GLUCURONIC ACID DECARBOXYLASE 1"/>
    <property type="match status" value="1"/>
</dbReference>
<organism evidence="6 7">
    <name type="scientific">Streptomyces aquilus</name>
    <dbReference type="NCBI Taxonomy" id="2548456"/>
    <lineage>
        <taxon>Bacteria</taxon>
        <taxon>Bacillati</taxon>
        <taxon>Actinomycetota</taxon>
        <taxon>Actinomycetes</taxon>
        <taxon>Kitasatosporales</taxon>
        <taxon>Streptomycetaceae</taxon>
        <taxon>Streptomyces</taxon>
    </lineage>
</organism>
<dbReference type="InterPro" id="IPR001509">
    <property type="entry name" value="Epimerase_deHydtase"/>
</dbReference>
<dbReference type="InterPro" id="IPR044516">
    <property type="entry name" value="UXS-like"/>
</dbReference>
<evidence type="ECO:0000313" key="6">
    <source>
        <dbReference type="EMBL" id="AZP21715.1"/>
    </source>
</evidence>
<dbReference type="EMBL" id="CP034463">
    <property type="protein sequence ID" value="AZP21715.1"/>
    <property type="molecule type" value="Genomic_DNA"/>
</dbReference>
<dbReference type="GO" id="GO:0048040">
    <property type="term" value="F:UDP-glucuronate decarboxylase activity"/>
    <property type="evidence" value="ECO:0007669"/>
    <property type="project" value="TreeGrafter"/>
</dbReference>
<accession>A0A3S9IBI5</accession>
<proteinExistence type="predicted"/>
<evidence type="ECO:0000256" key="3">
    <source>
        <dbReference type="ARBA" id="ARBA00023027"/>
    </source>
</evidence>
<dbReference type="PANTHER" id="PTHR43078">
    <property type="entry name" value="UDP-GLUCURONIC ACID DECARBOXYLASE-RELATED"/>
    <property type="match status" value="1"/>
</dbReference>
<evidence type="ECO:0000256" key="1">
    <source>
        <dbReference type="ARBA" id="ARBA00001911"/>
    </source>
</evidence>
<dbReference type="GO" id="GO:0042732">
    <property type="term" value="P:D-xylose metabolic process"/>
    <property type="evidence" value="ECO:0007669"/>
    <property type="project" value="InterPro"/>
</dbReference>
<keyword evidence="2" id="KW-0210">Decarboxylase</keyword>
<keyword evidence="4" id="KW-0456">Lyase</keyword>
<dbReference type="AlphaFoldDB" id="A0A3S9IBI5"/>
<evidence type="ECO:0000313" key="7">
    <source>
        <dbReference type="Proteomes" id="UP000280197"/>
    </source>
</evidence>
<evidence type="ECO:0000256" key="4">
    <source>
        <dbReference type="ARBA" id="ARBA00023239"/>
    </source>
</evidence>
<dbReference type="Pfam" id="PF01370">
    <property type="entry name" value="Epimerase"/>
    <property type="match status" value="1"/>
</dbReference>
<dbReference type="SUPFAM" id="SSF51735">
    <property type="entry name" value="NAD(P)-binding Rossmann-fold domains"/>
    <property type="match status" value="1"/>
</dbReference>
<sequence length="335" mass="36089">MKALVTGGAGFIGSHLVDHLLGLGREVVVLDDFSTGSMANLARSAGAVTVIRGSILDEAAVAAATDGCDTVFHLAAAVGVRTIVDRPLESLHKNLRGTETVLDAATRRGARLLLASSSEVYGKNTKDRLGEEDDRVLGSPLKSRWSYAAAKGLDELMAYCYWQRYGLRAVIVRPFNIVGPRQTGHYGMVVPTFVEQALTGRPLTVHGDGTQRRCFCAVDDIVPALMALATDERAHGRVFNLGSGEEVTIRELAERVVRVTRSRSPIVHIPYAEAYGPGFEDMARRAPDTTRARELIGFRPRTSLYEVIAAVAADRRARLPAGFAGGSGTHRAHVT</sequence>
<dbReference type="Gene3D" id="3.40.50.720">
    <property type="entry name" value="NAD(P)-binding Rossmann-like Domain"/>
    <property type="match status" value="1"/>
</dbReference>
<evidence type="ECO:0000259" key="5">
    <source>
        <dbReference type="Pfam" id="PF01370"/>
    </source>
</evidence>
<dbReference type="PRINTS" id="PR01713">
    <property type="entry name" value="NUCEPIMERASE"/>
</dbReference>
<comment type="cofactor">
    <cofactor evidence="1">
        <name>NAD(+)</name>
        <dbReference type="ChEBI" id="CHEBI:57540"/>
    </cofactor>
</comment>